<keyword evidence="5" id="KW-0520">NAD</keyword>
<evidence type="ECO:0000256" key="4">
    <source>
        <dbReference type="ARBA" id="ARBA00022833"/>
    </source>
</evidence>
<organism evidence="6 7">
    <name type="scientific">Rhizobium dioscoreae</name>
    <dbReference type="NCBI Taxonomy" id="2653122"/>
    <lineage>
        <taxon>Bacteria</taxon>
        <taxon>Pseudomonadati</taxon>
        <taxon>Pseudomonadota</taxon>
        <taxon>Alphaproteobacteria</taxon>
        <taxon>Hyphomicrobiales</taxon>
        <taxon>Rhizobiaceae</taxon>
        <taxon>Rhizobium/Agrobacterium group</taxon>
        <taxon>Rhizobium</taxon>
    </lineage>
</organism>
<protein>
    <recommendedName>
        <fullName evidence="8">Threonine dehydrogenase and related Zn-dependent dehydrogenases</fullName>
    </recommendedName>
</protein>
<evidence type="ECO:0000313" key="7">
    <source>
        <dbReference type="Proteomes" id="UP000390335"/>
    </source>
</evidence>
<dbReference type="Gene3D" id="3.90.180.10">
    <property type="entry name" value="Medium-chain alcohol dehydrogenases, catalytic domain"/>
    <property type="match status" value="1"/>
</dbReference>
<proteinExistence type="inferred from homology"/>
<evidence type="ECO:0000256" key="5">
    <source>
        <dbReference type="ARBA" id="ARBA00023027"/>
    </source>
</evidence>
<gene>
    <name evidence="6" type="ORF">RsS93_16090</name>
</gene>
<keyword evidence="4" id="KW-0862">Zinc</keyword>
<name>A0ABQ0Z0I8_9HYPH</name>
<accession>A0ABQ0Z0I8</accession>
<dbReference type="InterPro" id="IPR036291">
    <property type="entry name" value="NAD(P)-bd_dom_sf"/>
</dbReference>
<keyword evidence="3" id="KW-0479">Metal-binding</keyword>
<evidence type="ECO:0000256" key="3">
    <source>
        <dbReference type="ARBA" id="ARBA00022723"/>
    </source>
</evidence>
<dbReference type="Gene3D" id="3.40.50.720">
    <property type="entry name" value="NAD(P)-binding Rossmann-like Domain"/>
    <property type="match status" value="1"/>
</dbReference>
<comment type="similarity">
    <text evidence="2">Belongs to the zinc-containing alcohol dehydrogenase family.</text>
</comment>
<dbReference type="PANTHER" id="PTHR42813">
    <property type="entry name" value="ZINC-TYPE ALCOHOL DEHYDROGENASE-LIKE"/>
    <property type="match status" value="1"/>
</dbReference>
<evidence type="ECO:0000256" key="2">
    <source>
        <dbReference type="ARBA" id="ARBA00008072"/>
    </source>
</evidence>
<dbReference type="EMBL" id="BLAJ01000002">
    <property type="protein sequence ID" value="GES48995.1"/>
    <property type="molecule type" value="Genomic_DNA"/>
</dbReference>
<evidence type="ECO:0000313" key="6">
    <source>
        <dbReference type="EMBL" id="GES48995.1"/>
    </source>
</evidence>
<dbReference type="SUPFAM" id="SSF51735">
    <property type="entry name" value="NAD(P)-binding Rossmann-fold domains"/>
    <property type="match status" value="1"/>
</dbReference>
<reference evidence="6 7" key="1">
    <citation type="journal article" date="2020" name="Genome Biol. Evol.">
        <title>Rhizobium dioscoreae sp. nov., a plant growth-promoting bacterium isolated from yam (Dioscorea species).</title>
        <authorList>
            <person name="Ouyabe M."/>
            <person name="Tanaka N."/>
            <person name="Shiwa Y."/>
            <person name="Fujita N."/>
            <person name="Kikuno H."/>
            <person name="Babil P."/>
            <person name="Shiwachi H."/>
        </authorList>
    </citation>
    <scope>NUCLEOTIDE SEQUENCE [LARGE SCALE GENOMIC DNA]</scope>
    <source>
        <strain evidence="6 7">S-93</strain>
    </source>
</reference>
<keyword evidence="7" id="KW-1185">Reference proteome</keyword>
<sequence>MIMLNQMMETIRAAGSIGIPRLYVTEGPGAVDSAAKQGGLSLRFGLGRAKVLSFHTGQTPVLKYNRQLKRAILQDRLPIADIVNSRIISLEDAAQGYESFNQGAATKFVLDPYGELTKAV</sequence>
<dbReference type="Proteomes" id="UP000390335">
    <property type="component" value="Unassembled WGS sequence"/>
</dbReference>
<comment type="caution">
    <text evidence="6">The sequence shown here is derived from an EMBL/GenBank/DDBJ whole genome shotgun (WGS) entry which is preliminary data.</text>
</comment>
<dbReference type="PANTHER" id="PTHR42813:SF3">
    <property type="entry name" value="GLUTATHIONE-INDEPENDENT FORMALDEHYDE DEHYDROGENASE"/>
    <property type="match status" value="1"/>
</dbReference>
<evidence type="ECO:0008006" key="8">
    <source>
        <dbReference type="Google" id="ProtNLM"/>
    </source>
</evidence>
<evidence type="ECO:0000256" key="1">
    <source>
        <dbReference type="ARBA" id="ARBA00001947"/>
    </source>
</evidence>
<comment type="cofactor">
    <cofactor evidence="1">
        <name>Zn(2+)</name>
        <dbReference type="ChEBI" id="CHEBI:29105"/>
    </cofactor>
</comment>